<gene>
    <name evidence="1" type="ORF">SAMN05428971_4230</name>
</gene>
<protein>
    <submittedName>
        <fullName evidence="1">Uncharacterized protein</fullName>
    </submittedName>
</protein>
<sequence length="61" mass="6711">MVLMLISIFIGLKCTAVFNSQNELAIGLAKRVDEKIGMNAELIHNVTKLYSVSDGVPFLPF</sequence>
<reference evidence="2" key="1">
    <citation type="submission" date="2016-10" db="EMBL/GenBank/DDBJ databases">
        <authorList>
            <person name="Varghese N."/>
            <person name="Submissions S."/>
        </authorList>
    </citation>
    <scope>NUCLEOTIDE SEQUENCE [LARGE SCALE GENOMIC DNA]</scope>
    <source>
        <strain evidence="2">OV426</strain>
    </source>
</reference>
<name>A0A1I5HP52_9GAMM</name>
<dbReference type="EMBL" id="FOVG01000007">
    <property type="protein sequence ID" value="SFO50092.1"/>
    <property type="molecule type" value="Genomic_DNA"/>
</dbReference>
<dbReference type="AlphaFoldDB" id="A0A1I5HP52"/>
<dbReference type="Proteomes" id="UP000198968">
    <property type="component" value="Unassembled WGS sequence"/>
</dbReference>
<accession>A0A1I5HP52</accession>
<evidence type="ECO:0000313" key="2">
    <source>
        <dbReference type="Proteomes" id="UP000198968"/>
    </source>
</evidence>
<keyword evidence="2" id="KW-1185">Reference proteome</keyword>
<proteinExistence type="predicted"/>
<evidence type="ECO:0000313" key="1">
    <source>
        <dbReference type="EMBL" id="SFO50092.1"/>
    </source>
</evidence>
<organism evidence="1 2">
    <name type="scientific">Candidatus Pantoea varia</name>
    <dbReference type="NCBI Taxonomy" id="1881036"/>
    <lineage>
        <taxon>Bacteria</taxon>
        <taxon>Pseudomonadati</taxon>
        <taxon>Pseudomonadota</taxon>
        <taxon>Gammaproteobacteria</taxon>
        <taxon>Enterobacterales</taxon>
        <taxon>Erwiniaceae</taxon>
        <taxon>Pantoea</taxon>
    </lineage>
</organism>